<dbReference type="AlphaFoldDB" id="A0AAV7PTW4"/>
<dbReference type="Proteomes" id="UP001066276">
    <property type="component" value="Chromosome 7"/>
</dbReference>
<organism evidence="1 2">
    <name type="scientific">Pleurodeles waltl</name>
    <name type="common">Iberian ribbed newt</name>
    <dbReference type="NCBI Taxonomy" id="8319"/>
    <lineage>
        <taxon>Eukaryota</taxon>
        <taxon>Metazoa</taxon>
        <taxon>Chordata</taxon>
        <taxon>Craniata</taxon>
        <taxon>Vertebrata</taxon>
        <taxon>Euteleostomi</taxon>
        <taxon>Amphibia</taxon>
        <taxon>Batrachia</taxon>
        <taxon>Caudata</taxon>
        <taxon>Salamandroidea</taxon>
        <taxon>Salamandridae</taxon>
        <taxon>Pleurodelinae</taxon>
        <taxon>Pleurodeles</taxon>
    </lineage>
</organism>
<accession>A0AAV7PTW4</accession>
<reference evidence="1" key="1">
    <citation type="journal article" date="2022" name="bioRxiv">
        <title>Sequencing and chromosome-scale assembly of the giantPleurodeles waltlgenome.</title>
        <authorList>
            <person name="Brown T."/>
            <person name="Elewa A."/>
            <person name="Iarovenko S."/>
            <person name="Subramanian E."/>
            <person name="Araus A.J."/>
            <person name="Petzold A."/>
            <person name="Susuki M."/>
            <person name="Suzuki K.-i.T."/>
            <person name="Hayashi T."/>
            <person name="Toyoda A."/>
            <person name="Oliveira C."/>
            <person name="Osipova E."/>
            <person name="Leigh N.D."/>
            <person name="Simon A."/>
            <person name="Yun M.H."/>
        </authorList>
    </citation>
    <scope>NUCLEOTIDE SEQUENCE</scope>
    <source>
        <strain evidence="1">20211129_DDA</strain>
        <tissue evidence="1">Liver</tissue>
    </source>
</reference>
<feature type="non-terminal residue" evidence="1">
    <location>
        <position position="69"/>
    </location>
</feature>
<keyword evidence="2" id="KW-1185">Reference proteome</keyword>
<dbReference type="EMBL" id="JANPWB010000011">
    <property type="protein sequence ID" value="KAJ1131663.1"/>
    <property type="molecule type" value="Genomic_DNA"/>
</dbReference>
<protein>
    <submittedName>
        <fullName evidence="1">Uncharacterized protein</fullName>
    </submittedName>
</protein>
<evidence type="ECO:0000313" key="2">
    <source>
        <dbReference type="Proteomes" id="UP001066276"/>
    </source>
</evidence>
<proteinExistence type="predicted"/>
<evidence type="ECO:0000313" key="1">
    <source>
        <dbReference type="EMBL" id="KAJ1131663.1"/>
    </source>
</evidence>
<gene>
    <name evidence="1" type="ORF">NDU88_009998</name>
</gene>
<comment type="caution">
    <text evidence="1">The sequence shown here is derived from an EMBL/GenBank/DDBJ whole genome shotgun (WGS) entry which is preliminary data.</text>
</comment>
<sequence length="69" mass="8121">LQLWNHLQCLIPSIQSPQRRTFHCLKRSQILILKKTREYVCGYLPLSAVLWSSRFSSAVMCFDHGMNRI</sequence>
<name>A0AAV7PTW4_PLEWA</name>
<feature type="non-terminal residue" evidence="1">
    <location>
        <position position="1"/>
    </location>
</feature>